<comment type="catalytic activity">
    <reaction evidence="1">
        <text>ATP + protein L-histidine = ADP + protein N-phospho-L-histidine.</text>
        <dbReference type="EC" id="2.7.13.3"/>
    </reaction>
</comment>
<dbReference type="Pfam" id="PF02518">
    <property type="entry name" value="HATPase_c"/>
    <property type="match status" value="1"/>
</dbReference>
<accession>A0ABY6Z6G0</accession>
<dbReference type="PRINTS" id="PR00344">
    <property type="entry name" value="BCTRLSENSOR"/>
</dbReference>
<dbReference type="PROSITE" id="PS50112">
    <property type="entry name" value="PAS"/>
    <property type="match status" value="1"/>
</dbReference>
<dbReference type="SMART" id="SM00091">
    <property type="entry name" value="PAS"/>
    <property type="match status" value="1"/>
</dbReference>
<dbReference type="InterPro" id="IPR003594">
    <property type="entry name" value="HATPase_dom"/>
</dbReference>
<dbReference type="InterPro" id="IPR005467">
    <property type="entry name" value="His_kinase_dom"/>
</dbReference>
<dbReference type="Pfam" id="PF13426">
    <property type="entry name" value="PAS_9"/>
    <property type="match status" value="1"/>
</dbReference>
<name>A0ABY6Z6G0_9BACL</name>
<keyword evidence="3" id="KW-0597">Phosphoprotein</keyword>
<keyword evidence="9" id="KW-0472">Membrane</keyword>
<keyword evidence="6" id="KW-0418">Kinase</keyword>
<dbReference type="Gene3D" id="1.10.287.130">
    <property type="match status" value="1"/>
</dbReference>
<dbReference type="InterPro" id="IPR004358">
    <property type="entry name" value="Sig_transdc_His_kin-like_C"/>
</dbReference>
<keyword evidence="9" id="KW-0812">Transmembrane</keyword>
<evidence type="ECO:0000259" key="10">
    <source>
        <dbReference type="PROSITE" id="PS50109"/>
    </source>
</evidence>
<dbReference type="SUPFAM" id="SSF55874">
    <property type="entry name" value="ATPase domain of HSP90 chaperone/DNA topoisomerase II/histidine kinase"/>
    <property type="match status" value="1"/>
</dbReference>
<keyword evidence="9" id="KW-1133">Transmembrane helix</keyword>
<dbReference type="SMART" id="SM00387">
    <property type="entry name" value="HATPase_c"/>
    <property type="match status" value="1"/>
</dbReference>
<evidence type="ECO:0000256" key="3">
    <source>
        <dbReference type="ARBA" id="ARBA00022553"/>
    </source>
</evidence>
<dbReference type="Proteomes" id="UP001164803">
    <property type="component" value="Chromosome"/>
</dbReference>
<sequence length="433" mass="48305">MLNAVKSERKPISRKRFLLASSYIAFGVLWLFSTNTFLISVYGKQWPEVPVAIRFLLFLLITGLTSLLFTENFNPAVRYAKRRALEAVTDSQELFESVFNHTTDPMVVFDLNACIKRFNPAFAKMYGYSQAELNGSIIPIIPKDHVDTAFRYFDMVKSGQAPYVEFTGPRIRKDGSVLEAMIKFSPLRNAFGKVIGVSSIVKDITEIRKAQERQVHSEKLVAVGELAAGIAHEIRNPLTAIKGFVQILPSSPPEKQIMYSKLINGELNRVENIVNELLVLAKPNVKQYKPANLQASLVEVVYLLEAQANLQNVKLVTQFEEDVPEIVCNENQLKQVFINLTKNAIEATPLGGTLTIQLCTLVDSVEIQFRDTGEGIPPDKLKQLGNPFFTTKESGTGLGLLVSKRIIENHQGSFYIDSQVGTGTTVRIVLPIK</sequence>
<gene>
    <name evidence="13" type="ORF">NZD86_04890</name>
</gene>
<evidence type="ECO:0000256" key="8">
    <source>
        <dbReference type="ARBA" id="ARBA00023012"/>
    </source>
</evidence>
<dbReference type="InterPro" id="IPR000700">
    <property type="entry name" value="PAS-assoc_C"/>
</dbReference>
<evidence type="ECO:0000259" key="11">
    <source>
        <dbReference type="PROSITE" id="PS50112"/>
    </source>
</evidence>
<keyword evidence="14" id="KW-1185">Reference proteome</keyword>
<evidence type="ECO:0000313" key="13">
    <source>
        <dbReference type="EMBL" id="WAH37844.1"/>
    </source>
</evidence>
<dbReference type="RefSeq" id="WP_268045374.1">
    <property type="nucleotide sequence ID" value="NZ_CP104064.1"/>
</dbReference>
<feature type="domain" description="Histidine kinase" evidence="10">
    <location>
        <begin position="229"/>
        <end position="433"/>
    </location>
</feature>
<dbReference type="SMART" id="SM00388">
    <property type="entry name" value="HisKA"/>
    <property type="match status" value="1"/>
</dbReference>
<dbReference type="SUPFAM" id="SSF55785">
    <property type="entry name" value="PYP-like sensor domain (PAS domain)"/>
    <property type="match status" value="1"/>
</dbReference>
<evidence type="ECO:0000313" key="14">
    <source>
        <dbReference type="Proteomes" id="UP001164803"/>
    </source>
</evidence>
<evidence type="ECO:0000259" key="12">
    <source>
        <dbReference type="PROSITE" id="PS50113"/>
    </source>
</evidence>
<feature type="transmembrane region" description="Helical" evidence="9">
    <location>
        <begin position="51"/>
        <end position="73"/>
    </location>
</feature>
<evidence type="ECO:0000256" key="2">
    <source>
        <dbReference type="ARBA" id="ARBA00012438"/>
    </source>
</evidence>
<evidence type="ECO:0000256" key="6">
    <source>
        <dbReference type="ARBA" id="ARBA00022777"/>
    </source>
</evidence>
<evidence type="ECO:0000256" key="1">
    <source>
        <dbReference type="ARBA" id="ARBA00000085"/>
    </source>
</evidence>
<dbReference type="Pfam" id="PF00512">
    <property type="entry name" value="HisKA"/>
    <property type="match status" value="1"/>
</dbReference>
<evidence type="ECO:0000256" key="4">
    <source>
        <dbReference type="ARBA" id="ARBA00022679"/>
    </source>
</evidence>
<keyword evidence="5" id="KW-0547">Nucleotide-binding</keyword>
<evidence type="ECO:0000256" key="5">
    <source>
        <dbReference type="ARBA" id="ARBA00022741"/>
    </source>
</evidence>
<dbReference type="InterPro" id="IPR000014">
    <property type="entry name" value="PAS"/>
</dbReference>
<dbReference type="InterPro" id="IPR036890">
    <property type="entry name" value="HATPase_C_sf"/>
</dbReference>
<protein>
    <recommendedName>
        <fullName evidence="2">histidine kinase</fullName>
        <ecNumber evidence="2">2.7.13.3</ecNumber>
    </recommendedName>
</protein>
<dbReference type="GO" id="GO:0005524">
    <property type="term" value="F:ATP binding"/>
    <property type="evidence" value="ECO:0007669"/>
    <property type="project" value="UniProtKB-KW"/>
</dbReference>
<dbReference type="InterPro" id="IPR036097">
    <property type="entry name" value="HisK_dim/P_sf"/>
</dbReference>
<feature type="domain" description="PAS" evidence="11">
    <location>
        <begin position="91"/>
        <end position="135"/>
    </location>
</feature>
<keyword evidence="4" id="KW-0808">Transferase</keyword>
<dbReference type="SUPFAM" id="SSF47384">
    <property type="entry name" value="Homodimeric domain of signal transducing histidine kinase"/>
    <property type="match status" value="1"/>
</dbReference>
<dbReference type="PANTHER" id="PTHR43065:SF10">
    <property type="entry name" value="PEROXIDE STRESS-ACTIVATED HISTIDINE KINASE MAK3"/>
    <property type="match status" value="1"/>
</dbReference>
<dbReference type="Gene3D" id="3.30.450.20">
    <property type="entry name" value="PAS domain"/>
    <property type="match status" value="1"/>
</dbReference>
<dbReference type="Gene3D" id="3.30.565.10">
    <property type="entry name" value="Histidine kinase-like ATPase, C-terminal domain"/>
    <property type="match status" value="1"/>
</dbReference>
<keyword evidence="7 13" id="KW-0067">ATP-binding</keyword>
<organism evidence="13 14">
    <name type="scientific">Alicyclobacillus dauci</name>
    <dbReference type="NCBI Taxonomy" id="1475485"/>
    <lineage>
        <taxon>Bacteria</taxon>
        <taxon>Bacillati</taxon>
        <taxon>Bacillota</taxon>
        <taxon>Bacilli</taxon>
        <taxon>Bacillales</taxon>
        <taxon>Alicyclobacillaceae</taxon>
        <taxon>Alicyclobacillus</taxon>
    </lineage>
</organism>
<evidence type="ECO:0000256" key="7">
    <source>
        <dbReference type="ARBA" id="ARBA00022840"/>
    </source>
</evidence>
<dbReference type="EMBL" id="CP104064">
    <property type="protein sequence ID" value="WAH37844.1"/>
    <property type="molecule type" value="Genomic_DNA"/>
</dbReference>
<dbReference type="NCBIfam" id="TIGR00229">
    <property type="entry name" value="sensory_box"/>
    <property type="match status" value="1"/>
</dbReference>
<dbReference type="PROSITE" id="PS50109">
    <property type="entry name" value="HIS_KIN"/>
    <property type="match status" value="1"/>
</dbReference>
<feature type="transmembrane region" description="Helical" evidence="9">
    <location>
        <begin position="17"/>
        <end position="39"/>
    </location>
</feature>
<dbReference type="InterPro" id="IPR003661">
    <property type="entry name" value="HisK_dim/P_dom"/>
</dbReference>
<dbReference type="EC" id="2.7.13.3" evidence="2"/>
<reference evidence="13" key="1">
    <citation type="submission" date="2022-08" db="EMBL/GenBank/DDBJ databases">
        <title>Alicyclobacillus dauci DSM2870, complete genome.</title>
        <authorList>
            <person name="Wang Q."/>
            <person name="Cai R."/>
            <person name="Wang Z."/>
        </authorList>
    </citation>
    <scope>NUCLEOTIDE SEQUENCE</scope>
    <source>
        <strain evidence="13">DSM 28700</strain>
    </source>
</reference>
<dbReference type="CDD" id="cd00130">
    <property type="entry name" value="PAS"/>
    <property type="match status" value="1"/>
</dbReference>
<dbReference type="CDD" id="cd00082">
    <property type="entry name" value="HisKA"/>
    <property type="match status" value="1"/>
</dbReference>
<evidence type="ECO:0000256" key="9">
    <source>
        <dbReference type="SAM" id="Phobius"/>
    </source>
</evidence>
<feature type="domain" description="PAC" evidence="12">
    <location>
        <begin position="162"/>
        <end position="216"/>
    </location>
</feature>
<proteinExistence type="predicted"/>
<dbReference type="PANTHER" id="PTHR43065">
    <property type="entry name" value="SENSOR HISTIDINE KINASE"/>
    <property type="match status" value="1"/>
</dbReference>
<dbReference type="InterPro" id="IPR035965">
    <property type="entry name" value="PAS-like_dom_sf"/>
</dbReference>
<dbReference type="PROSITE" id="PS50113">
    <property type="entry name" value="PAC"/>
    <property type="match status" value="1"/>
</dbReference>
<keyword evidence="8" id="KW-0902">Two-component regulatory system</keyword>